<dbReference type="AlphaFoldDB" id="Q6MT47"/>
<sequence length="134" mass="14670">MFYINCILLKKIFNTLIGGIIMKEINLENTKEIIGGAGVSGALINGIAKVVESGFEGVSNLITDIASVGFAFYQASKNPIKAEYKIGNNSFKIDNTKLVDLKIEQAKAQEIKIPVLEIGNNKNNIKINYNDAYN</sequence>
<dbReference type="KEGG" id="mmy:MSC_0563"/>
<evidence type="ECO:0000313" key="1">
    <source>
        <dbReference type="EMBL" id="CAE77189.1"/>
    </source>
</evidence>
<evidence type="ECO:0000313" key="2">
    <source>
        <dbReference type="Proteomes" id="UP000001016"/>
    </source>
</evidence>
<dbReference type="Proteomes" id="UP000001016">
    <property type="component" value="Chromosome"/>
</dbReference>
<dbReference type="HOGENOM" id="CLU_1904454_0_0_14"/>
<protein>
    <submittedName>
        <fullName evidence="1">Uncharacterized protein</fullName>
    </submittedName>
</protein>
<organism evidence="1 2">
    <name type="scientific">Mycoplasma mycoides subsp. mycoides SC (strain CCUG 32753 / NCTC 10114 / PG1)</name>
    <dbReference type="NCBI Taxonomy" id="272632"/>
    <lineage>
        <taxon>Bacteria</taxon>
        <taxon>Bacillati</taxon>
        <taxon>Mycoplasmatota</taxon>
        <taxon>Mollicutes</taxon>
        <taxon>Mycoplasmataceae</taxon>
        <taxon>Mycoplasma</taxon>
    </lineage>
</organism>
<reference evidence="1 2" key="1">
    <citation type="journal article" date="2004" name="Genome Res.">
        <title>The genome sequence of Mycoplasma mycoides subsp. mycoides SC type strain PG1T, the causative agent of contagious bovine pleuropneumonia (CBPP).</title>
        <authorList>
            <person name="Westberg J."/>
            <person name="Persson A."/>
            <person name="Holmberg A."/>
            <person name="Goesmann A."/>
            <person name="Lundeberg J."/>
            <person name="Johansson K.-E."/>
            <person name="Pettersson B."/>
            <person name="Uhlen M."/>
        </authorList>
    </citation>
    <scope>NUCLEOTIDE SEQUENCE [LARGE SCALE GENOMIC DNA]</scope>
    <source>
        <strain evidence="1 2">PG1</strain>
    </source>
</reference>
<dbReference type="PATRIC" id="fig|272632.4.peg.607"/>
<accession>Q6MT47</accession>
<dbReference type="EMBL" id="BX293980">
    <property type="protein sequence ID" value="CAE77189.1"/>
    <property type="molecule type" value="Genomic_DNA"/>
</dbReference>
<proteinExistence type="predicted"/>
<dbReference type="eggNOG" id="ENOG5030MWB">
    <property type="taxonomic scope" value="Bacteria"/>
</dbReference>
<dbReference type="STRING" id="272632.MSC_0563"/>
<name>Q6MT47_MYCMS</name>
<keyword evidence="2" id="KW-1185">Reference proteome</keyword>
<gene>
    <name evidence="1" type="ordered locus">MSC_0563</name>
</gene>